<evidence type="ECO:0000313" key="2">
    <source>
        <dbReference type="Proteomes" id="UP000619788"/>
    </source>
</evidence>
<comment type="caution">
    <text evidence="1">The sequence shown here is derived from an EMBL/GenBank/DDBJ whole genome shotgun (WGS) entry which is preliminary data.</text>
</comment>
<dbReference type="Proteomes" id="UP000619788">
    <property type="component" value="Unassembled WGS sequence"/>
</dbReference>
<sequence>MMGTVAVIGEPGRMEWLRLAGALVLPAGDAEAVRSAWAGLGDDVSVVILSSAAAAVLGPVSGPVTVVLPEVDDDERQDR</sequence>
<accession>A0A8J3WNS0</accession>
<name>A0A8J3WNS0_9ACTN</name>
<gene>
    <name evidence="1" type="ORF">Psi01_69480</name>
</gene>
<evidence type="ECO:0000313" key="1">
    <source>
        <dbReference type="EMBL" id="GIH96318.1"/>
    </source>
</evidence>
<dbReference type="RefSeq" id="WP_204068366.1">
    <property type="nucleotide sequence ID" value="NZ_BOOJ01000064.1"/>
</dbReference>
<protein>
    <submittedName>
        <fullName evidence="1">Uncharacterized protein</fullName>
    </submittedName>
</protein>
<organism evidence="1 2">
    <name type="scientific">Planobispora siamensis</name>
    <dbReference type="NCBI Taxonomy" id="936338"/>
    <lineage>
        <taxon>Bacteria</taxon>
        <taxon>Bacillati</taxon>
        <taxon>Actinomycetota</taxon>
        <taxon>Actinomycetes</taxon>
        <taxon>Streptosporangiales</taxon>
        <taxon>Streptosporangiaceae</taxon>
        <taxon>Planobispora</taxon>
    </lineage>
</organism>
<reference evidence="1 2" key="1">
    <citation type="submission" date="2021-01" db="EMBL/GenBank/DDBJ databases">
        <title>Whole genome shotgun sequence of Planobispora siamensis NBRC 107568.</title>
        <authorList>
            <person name="Komaki H."/>
            <person name="Tamura T."/>
        </authorList>
    </citation>
    <scope>NUCLEOTIDE SEQUENCE [LARGE SCALE GENOMIC DNA]</scope>
    <source>
        <strain evidence="1 2">NBRC 107568</strain>
    </source>
</reference>
<dbReference type="EMBL" id="BOOJ01000064">
    <property type="protein sequence ID" value="GIH96318.1"/>
    <property type="molecule type" value="Genomic_DNA"/>
</dbReference>
<dbReference type="AlphaFoldDB" id="A0A8J3WNS0"/>
<keyword evidence="2" id="KW-1185">Reference proteome</keyword>
<proteinExistence type="predicted"/>